<dbReference type="Proteomes" id="UP001176941">
    <property type="component" value="Chromosome 12"/>
</dbReference>
<organism evidence="2 3">
    <name type="scientific">Rangifer tarandus platyrhynchus</name>
    <name type="common">Svalbard reindeer</name>
    <dbReference type="NCBI Taxonomy" id="3082113"/>
    <lineage>
        <taxon>Eukaryota</taxon>
        <taxon>Metazoa</taxon>
        <taxon>Chordata</taxon>
        <taxon>Craniata</taxon>
        <taxon>Vertebrata</taxon>
        <taxon>Euteleostomi</taxon>
        <taxon>Mammalia</taxon>
        <taxon>Eutheria</taxon>
        <taxon>Laurasiatheria</taxon>
        <taxon>Artiodactyla</taxon>
        <taxon>Ruminantia</taxon>
        <taxon>Pecora</taxon>
        <taxon>Cervidae</taxon>
        <taxon>Odocoileinae</taxon>
        <taxon>Rangifer</taxon>
    </lineage>
</organism>
<name>A0ABN8Y1Y6_RANTA</name>
<evidence type="ECO:0000313" key="3">
    <source>
        <dbReference type="Proteomes" id="UP001176941"/>
    </source>
</evidence>
<gene>
    <name evidence="2" type="ORF">MRATA1EN1_LOCUS4579</name>
</gene>
<reference evidence="2" key="1">
    <citation type="submission" date="2023-04" db="EMBL/GenBank/DDBJ databases">
        <authorList>
            <consortium name="ELIXIR-Norway"/>
        </authorList>
    </citation>
    <scope>NUCLEOTIDE SEQUENCE [LARGE SCALE GENOMIC DNA]</scope>
</reference>
<feature type="compositionally biased region" description="Basic and acidic residues" evidence="1">
    <location>
        <begin position="14"/>
        <end position="26"/>
    </location>
</feature>
<sequence>MVTCKARSHRHAGKREWADETRDGGGGKRAHARARVSDRESSLCAFNAEPSAGRHSDCQQRIVRALPTRFFRPAGSGRVDLRGRDDWVLCVCRRSWPGDDSAVETQADKLACALGTAPRRAGRGGLLCRSCFTLGAGTPSTASAPRIPASATSPAGWRP</sequence>
<feature type="region of interest" description="Disordered" evidence="1">
    <location>
        <begin position="137"/>
        <end position="159"/>
    </location>
</feature>
<feature type="region of interest" description="Disordered" evidence="1">
    <location>
        <begin position="1"/>
        <end position="31"/>
    </location>
</feature>
<protein>
    <submittedName>
        <fullName evidence="2">Uncharacterized protein</fullName>
    </submittedName>
</protein>
<evidence type="ECO:0000256" key="1">
    <source>
        <dbReference type="SAM" id="MobiDB-lite"/>
    </source>
</evidence>
<feature type="compositionally biased region" description="Basic residues" evidence="1">
    <location>
        <begin position="1"/>
        <end position="13"/>
    </location>
</feature>
<evidence type="ECO:0000313" key="2">
    <source>
        <dbReference type="EMBL" id="CAI9155617.1"/>
    </source>
</evidence>
<keyword evidence="3" id="KW-1185">Reference proteome</keyword>
<dbReference type="EMBL" id="OX459948">
    <property type="protein sequence ID" value="CAI9155617.1"/>
    <property type="molecule type" value="Genomic_DNA"/>
</dbReference>
<accession>A0ABN8Y1Y6</accession>
<proteinExistence type="predicted"/>